<keyword evidence="1" id="KW-0472">Membrane</keyword>
<feature type="transmembrane region" description="Helical" evidence="1">
    <location>
        <begin position="159"/>
        <end position="177"/>
    </location>
</feature>
<evidence type="ECO:0000313" key="3">
    <source>
        <dbReference type="Proteomes" id="UP000077381"/>
    </source>
</evidence>
<name>A0A177HQQ2_9ACTN</name>
<comment type="caution">
    <text evidence="2">The sequence shown here is derived from an EMBL/GenBank/DDBJ whole genome shotgun (WGS) entry which is preliminary data.</text>
</comment>
<accession>A0A177HQQ2</accession>
<keyword evidence="1" id="KW-1133">Transmembrane helix</keyword>
<evidence type="ECO:0000256" key="1">
    <source>
        <dbReference type="SAM" id="Phobius"/>
    </source>
</evidence>
<sequence length="295" mass="31545">MSNAISGGPETVLAAGGTTARFNGARLRIVRGRTTWSVPVRALRSAELTPAGVVRITISGAPGHAAQQGLGPAVELQAPNARAAAAFLEKVTAALARTEPVADGHALVRVETQPQRQLQLGPRAQAAVRMAYVLPPYALLLFLLGLFSPLDRGTAAETLIVGGVLGLVGGIPLWRVFRRVRSLWLLRKRGVGVVGKVTGYVRIWDKGGRLWVFSRLTFTTVDGQRMRDIPSVVTVWGLSDQAYSGQVELNYDPEHPTRASRPLTVGFAFRTLLLASAAAIPATGFVLCVLENLPF</sequence>
<protein>
    <submittedName>
        <fullName evidence="2">Uncharacterized protein</fullName>
    </submittedName>
</protein>
<feature type="transmembrane region" description="Helical" evidence="1">
    <location>
        <begin position="267"/>
        <end position="287"/>
    </location>
</feature>
<dbReference type="RefSeq" id="WP_067278631.1">
    <property type="nucleotide sequence ID" value="NZ_LOHS01000084.1"/>
</dbReference>
<keyword evidence="3" id="KW-1185">Reference proteome</keyword>
<gene>
    <name evidence="2" type="ORF">STSP_35750</name>
</gene>
<organism evidence="2 3">
    <name type="scientific">Streptomyces jeddahensis</name>
    <dbReference type="NCBI Taxonomy" id="1716141"/>
    <lineage>
        <taxon>Bacteria</taxon>
        <taxon>Bacillati</taxon>
        <taxon>Actinomycetota</taxon>
        <taxon>Actinomycetes</taxon>
        <taxon>Kitasatosporales</taxon>
        <taxon>Streptomycetaceae</taxon>
        <taxon>Streptomyces</taxon>
    </lineage>
</organism>
<feature type="transmembrane region" description="Helical" evidence="1">
    <location>
        <begin position="126"/>
        <end position="147"/>
    </location>
</feature>
<proteinExistence type="predicted"/>
<reference evidence="2 3" key="1">
    <citation type="submission" date="2015-12" db="EMBL/GenBank/DDBJ databases">
        <title>Genome sequence of Streptomyces sp. G25.</title>
        <authorList>
            <person name="Poehlein A."/>
            <person name="Roettig A."/>
            <person name="Hiessl S."/>
            <person name="Hauschild P."/>
            <person name="Schauer J."/>
            <person name="Madkour M.H."/>
            <person name="Al-Ansari A.M."/>
            <person name="Almakishah N.H."/>
            <person name="Steinbuechel A."/>
            <person name="Daniel R."/>
        </authorList>
    </citation>
    <scope>NUCLEOTIDE SEQUENCE [LARGE SCALE GENOMIC DNA]</scope>
    <source>
        <strain evidence="3">G25(2015)</strain>
    </source>
</reference>
<dbReference type="AlphaFoldDB" id="A0A177HQQ2"/>
<dbReference type="PATRIC" id="fig|1716141.3.peg.3752"/>
<evidence type="ECO:0000313" key="2">
    <source>
        <dbReference type="EMBL" id="OAH12929.1"/>
    </source>
</evidence>
<dbReference type="Proteomes" id="UP000077381">
    <property type="component" value="Unassembled WGS sequence"/>
</dbReference>
<dbReference type="EMBL" id="LOHS01000084">
    <property type="protein sequence ID" value="OAH12929.1"/>
    <property type="molecule type" value="Genomic_DNA"/>
</dbReference>
<keyword evidence="1" id="KW-0812">Transmembrane</keyword>